<dbReference type="Pfam" id="PF21098">
    <property type="entry name" value="PH-GRAM_MTMR6-like"/>
    <property type="match status" value="1"/>
</dbReference>
<feature type="domain" description="Myotubularin phosphatase" evidence="3">
    <location>
        <begin position="268"/>
        <end position="452"/>
    </location>
</feature>
<sequence>MAATDKSLKTCTSFRYFGTVAEKHGKYPVLSSNSSVSNHKSVCADAYHLHNMSPCPTIDGLWVFSTCEGFVNFALDRLLLTKNHPVPTPAFRNGAPVNPPGSPQLFDRQLGCRRGNIIQCLSTALGEARGSVRLLLTKNLTVPTPAFRARAPLENVQLLDKYNLRNPSKGTLYFATTHLIFVDHEMRKETWILLMHISSVERLPITTTGSPLLVRTKTFQSVFFVIPRERDCHEMHQTLLRLSQPVHIDELYCFFYKSTPDDLPKSAGWNFFDIQTEYQRMNVPNDQWVLCTANKDYELCDTYPSEVYVPARASTAVLLGSASFRSRGRLPVLAYLHHNKAAIARCSQPLSGFSARCMEDEQMLDLIRRANPNCGYMYVVDTRPRVRFIIFFCLPRWPSGCNCDCQAKGLGFDEVLLGFFRFFENFSVVARILEMCPVYGNRLTTYYMGLAT</sequence>
<dbReference type="CDD" id="cd13210">
    <property type="entry name" value="PH-GRAM_MTMR6-like"/>
    <property type="match status" value="1"/>
</dbReference>
<dbReference type="InterPro" id="IPR030564">
    <property type="entry name" value="Myotubularin"/>
</dbReference>
<name>A0A2H1VF86_SPOFR</name>
<evidence type="ECO:0000256" key="1">
    <source>
        <dbReference type="ARBA" id="ARBA00007471"/>
    </source>
</evidence>
<evidence type="ECO:0000256" key="2">
    <source>
        <dbReference type="ARBA" id="ARBA00022801"/>
    </source>
</evidence>
<dbReference type="SUPFAM" id="SSF52799">
    <property type="entry name" value="(Phosphotyrosine protein) phosphatases II"/>
    <property type="match status" value="1"/>
</dbReference>
<dbReference type="FunFam" id="2.30.29.30:FF:000135">
    <property type="entry name" value="Myotubularin related protein 6"/>
    <property type="match status" value="1"/>
</dbReference>
<dbReference type="Gene3D" id="2.30.29.30">
    <property type="entry name" value="Pleckstrin-homology domain (PH domain)/Phosphotyrosine-binding domain (PTB)"/>
    <property type="match status" value="1"/>
</dbReference>
<dbReference type="InterPro" id="IPR048994">
    <property type="entry name" value="PH-GRAM_MTMR6-9"/>
</dbReference>
<dbReference type="InterPro" id="IPR011993">
    <property type="entry name" value="PH-like_dom_sf"/>
</dbReference>
<dbReference type="AlphaFoldDB" id="A0A2H1VF86"/>
<dbReference type="PANTHER" id="PTHR10807:SF8">
    <property type="entry name" value="PHOSPHATIDYLINOSITOL-3-PHOSPHATE PHOSPHATASE"/>
    <property type="match status" value="1"/>
</dbReference>
<dbReference type="SUPFAM" id="SSF50729">
    <property type="entry name" value="PH domain-like"/>
    <property type="match status" value="1"/>
</dbReference>
<dbReference type="PANTHER" id="PTHR10807">
    <property type="entry name" value="MYOTUBULARIN-RELATED"/>
    <property type="match status" value="1"/>
</dbReference>
<keyword evidence="2" id="KW-0378">Hydrolase</keyword>
<evidence type="ECO:0000259" key="3">
    <source>
        <dbReference type="PROSITE" id="PS51339"/>
    </source>
</evidence>
<dbReference type="GO" id="GO:0106018">
    <property type="term" value="F:phosphatidylinositol-3,5-bisphosphate phosphatase activity"/>
    <property type="evidence" value="ECO:0007669"/>
    <property type="project" value="TreeGrafter"/>
</dbReference>
<dbReference type="Pfam" id="PF06602">
    <property type="entry name" value="Myotub-related"/>
    <property type="match status" value="1"/>
</dbReference>
<gene>
    <name evidence="4" type="ORF">SFRICE_020635</name>
</gene>
<accession>A0A2H1VF86</accession>
<reference evidence="4" key="1">
    <citation type="submission" date="2016-07" db="EMBL/GenBank/DDBJ databases">
        <authorList>
            <person name="Bretaudeau A."/>
        </authorList>
    </citation>
    <scope>NUCLEOTIDE SEQUENCE</scope>
    <source>
        <strain evidence="4">Rice</strain>
        <tissue evidence="4">Whole body</tissue>
    </source>
</reference>
<dbReference type="InterPro" id="IPR029021">
    <property type="entry name" value="Prot-tyrosine_phosphatase-like"/>
</dbReference>
<protein>
    <submittedName>
        <fullName evidence="4">SFRICE_020635</fullName>
    </submittedName>
</protein>
<dbReference type="GO" id="GO:0046856">
    <property type="term" value="P:phosphatidylinositol dephosphorylation"/>
    <property type="evidence" value="ECO:0007669"/>
    <property type="project" value="TreeGrafter"/>
</dbReference>
<dbReference type="PROSITE" id="PS51339">
    <property type="entry name" value="PPASE_MYOTUBULARIN"/>
    <property type="match status" value="1"/>
</dbReference>
<dbReference type="GO" id="GO:0004438">
    <property type="term" value="F:phosphatidylinositol-3-phosphate phosphatase activity"/>
    <property type="evidence" value="ECO:0007669"/>
    <property type="project" value="TreeGrafter"/>
</dbReference>
<comment type="similarity">
    <text evidence="1">Belongs to the protein-tyrosine phosphatase family. Non-receptor class myotubularin subfamily.</text>
</comment>
<dbReference type="InterPro" id="IPR010569">
    <property type="entry name" value="Myotubularin-like_Pase_dom"/>
</dbReference>
<dbReference type="EMBL" id="ODYU01001980">
    <property type="protein sequence ID" value="SOQ38924.1"/>
    <property type="molecule type" value="Genomic_DNA"/>
</dbReference>
<evidence type="ECO:0000313" key="4">
    <source>
        <dbReference type="EMBL" id="SOQ38924.1"/>
    </source>
</evidence>
<dbReference type="GO" id="GO:0005737">
    <property type="term" value="C:cytoplasm"/>
    <property type="evidence" value="ECO:0007669"/>
    <property type="project" value="TreeGrafter"/>
</dbReference>
<proteinExistence type="inferred from homology"/>
<organism evidence="4">
    <name type="scientific">Spodoptera frugiperda</name>
    <name type="common">Fall armyworm</name>
    <dbReference type="NCBI Taxonomy" id="7108"/>
    <lineage>
        <taxon>Eukaryota</taxon>
        <taxon>Metazoa</taxon>
        <taxon>Ecdysozoa</taxon>
        <taxon>Arthropoda</taxon>
        <taxon>Hexapoda</taxon>
        <taxon>Insecta</taxon>
        <taxon>Pterygota</taxon>
        <taxon>Neoptera</taxon>
        <taxon>Endopterygota</taxon>
        <taxon>Lepidoptera</taxon>
        <taxon>Glossata</taxon>
        <taxon>Ditrysia</taxon>
        <taxon>Noctuoidea</taxon>
        <taxon>Noctuidae</taxon>
        <taxon>Amphipyrinae</taxon>
        <taxon>Spodoptera</taxon>
    </lineage>
</organism>